<protein>
    <submittedName>
        <fullName evidence="2">Uncharacterized protein</fullName>
    </submittedName>
</protein>
<proteinExistence type="predicted"/>
<evidence type="ECO:0000313" key="2">
    <source>
        <dbReference type="EMBL" id="KAF4636251.1"/>
    </source>
</evidence>
<name>A0A8H4W7I5_9HELO</name>
<accession>A0A8H4W7I5</accession>
<evidence type="ECO:0000313" key="3">
    <source>
        <dbReference type="Proteomes" id="UP000566819"/>
    </source>
</evidence>
<gene>
    <name evidence="2" type="ORF">G7Y89_g1834</name>
</gene>
<dbReference type="EMBL" id="JAAMPI010000075">
    <property type="protein sequence ID" value="KAF4636251.1"/>
    <property type="molecule type" value="Genomic_DNA"/>
</dbReference>
<dbReference type="OrthoDB" id="3993201at2759"/>
<dbReference type="Proteomes" id="UP000566819">
    <property type="component" value="Unassembled WGS sequence"/>
</dbReference>
<feature type="region of interest" description="Disordered" evidence="1">
    <location>
        <begin position="1"/>
        <end position="21"/>
    </location>
</feature>
<comment type="caution">
    <text evidence="2">The sequence shown here is derived from an EMBL/GenBank/DDBJ whole genome shotgun (WGS) entry which is preliminary data.</text>
</comment>
<keyword evidence="3" id="KW-1185">Reference proteome</keyword>
<reference evidence="2 3" key="1">
    <citation type="submission" date="2020-03" db="EMBL/GenBank/DDBJ databases">
        <title>Draft Genome Sequence of Cudoniella acicularis.</title>
        <authorList>
            <person name="Buettner E."/>
            <person name="Kellner H."/>
        </authorList>
    </citation>
    <scope>NUCLEOTIDE SEQUENCE [LARGE SCALE GENOMIC DNA]</scope>
    <source>
        <strain evidence="2 3">DSM 108380</strain>
    </source>
</reference>
<dbReference type="AlphaFoldDB" id="A0A8H4W7I5"/>
<evidence type="ECO:0000256" key="1">
    <source>
        <dbReference type="SAM" id="MobiDB-lite"/>
    </source>
</evidence>
<sequence>MLLTGTGKSSRPHWSHSTALNGTSADPSRLLRLAGDIPLRAGRSQARSHTCILSGQQFCVTAASTTDSTPLIRCKCEPVSVIPHQFHSVSPAIESTLSPHPPIYPAFPSEPPSLLHSPFCNIISRLVPIESTNPSISSILYPQQHHVKSYTPSQQTHPGANLRYILELLVNGLVSDEFQLVERPAASDLINSHGFHTLNGAHRPLPSQSPPIHRTIPLMQGFRTSAPKQAVRDTSTIDYFTFPEALEEPPANPFYKLRVPLLPDNYNPNRSADSAHAAEEVDSAIPSAEINIVASHPENVTPVAMSEVVGNDGLDVDISQLTAGFSGTSLSDLKEPGVLQELWNGLVDDIIGPKGGSHKPAL</sequence>
<organism evidence="2 3">
    <name type="scientific">Cudoniella acicularis</name>
    <dbReference type="NCBI Taxonomy" id="354080"/>
    <lineage>
        <taxon>Eukaryota</taxon>
        <taxon>Fungi</taxon>
        <taxon>Dikarya</taxon>
        <taxon>Ascomycota</taxon>
        <taxon>Pezizomycotina</taxon>
        <taxon>Leotiomycetes</taxon>
        <taxon>Helotiales</taxon>
        <taxon>Tricladiaceae</taxon>
        <taxon>Cudoniella</taxon>
    </lineage>
</organism>